<dbReference type="InterPro" id="IPR021145">
    <property type="entry name" value="Portal_protein_SPP1_Gp6-like"/>
</dbReference>
<sequence>MIVYMDRASIESLTVKDIREIVVKQSYQMKYQKLERYYVGDHDILHSERTDKTGGDNRIVNNMARYITDTATGYFLGQPVVYSSENEEYLQTIQDIFDYNDEQDHNTELGKQCSIKGDCFEMVYLDEDGRIRLGLVFPENLILFYETESEFTSPLAAIRMVRGMDKNGNILLRVEFWTWTRVIYLRSFNGGMLEVTGWKEHYWNDVPFCEYVNNRERIGDFEGVLSEIDAYNRVQSNTANYFQYNDDAILKVTRLGDVDSKDIAQMKRERAVILEDGGDVGWILKTVDDTALENYKNRLREDIHLGANVPNMTDEAFGGNLSGVAVSYKLWGLEQICAIKERKFKRALQRRIELITHVLNLLGHNYDYRDLDMQFRRNKPQNILEQSQIIGNLSSMLPKETLLQLLPFVDNPKEELEKLEEEKQEGVESFGMYQNLARAFQTRETRLEGTAEPEEEAEKG</sequence>
<dbReference type="EMBL" id="AGYR01000018">
    <property type="protein sequence ID" value="ENZ17204.1"/>
    <property type="molecule type" value="Genomic_DNA"/>
</dbReference>
<dbReference type="PATRIC" id="fig|999408.3.peg.2119"/>
<dbReference type="RefSeq" id="WP_002595617.1">
    <property type="nucleotide sequence ID" value="NZ_KB851019.1"/>
</dbReference>
<dbReference type="NCBIfam" id="TIGR01538">
    <property type="entry name" value="portal_SPP1"/>
    <property type="match status" value="1"/>
</dbReference>
<evidence type="ECO:0000313" key="1">
    <source>
        <dbReference type="EMBL" id="ENZ17204.1"/>
    </source>
</evidence>
<gene>
    <name evidence="1" type="ORF">HMPREF1090_01974</name>
</gene>
<name>A0A0E2HQD9_9FIRM</name>
<reference evidence="1 2" key="1">
    <citation type="submission" date="2013-01" db="EMBL/GenBank/DDBJ databases">
        <title>The Genome Sequence of Clostridium clostridioforme 90A8.</title>
        <authorList>
            <consortium name="The Broad Institute Genome Sequencing Platform"/>
            <person name="Earl A."/>
            <person name="Ward D."/>
            <person name="Feldgarden M."/>
            <person name="Gevers D."/>
            <person name="Courvalin P."/>
            <person name="Lambert T."/>
            <person name="Walker B."/>
            <person name="Young S.K."/>
            <person name="Zeng Q."/>
            <person name="Gargeya S."/>
            <person name="Fitzgerald M."/>
            <person name="Haas B."/>
            <person name="Abouelleil A."/>
            <person name="Alvarado L."/>
            <person name="Arachchi H.M."/>
            <person name="Berlin A.M."/>
            <person name="Chapman S.B."/>
            <person name="Dewar J."/>
            <person name="Goldberg J."/>
            <person name="Griggs A."/>
            <person name="Gujja S."/>
            <person name="Hansen M."/>
            <person name="Howarth C."/>
            <person name="Imamovic A."/>
            <person name="Larimer J."/>
            <person name="McCowan C."/>
            <person name="Murphy C."/>
            <person name="Neiman D."/>
            <person name="Pearson M."/>
            <person name="Priest M."/>
            <person name="Roberts A."/>
            <person name="Saif S."/>
            <person name="Shea T."/>
            <person name="Sisk P."/>
            <person name="Sykes S."/>
            <person name="Wortman J."/>
            <person name="Nusbaum C."/>
            <person name="Birren B."/>
        </authorList>
    </citation>
    <scope>NUCLEOTIDE SEQUENCE [LARGE SCALE GENOMIC DNA]</scope>
    <source>
        <strain evidence="1 2">90A8</strain>
    </source>
</reference>
<proteinExistence type="predicted"/>
<dbReference type="Proteomes" id="UP000013085">
    <property type="component" value="Unassembled WGS sequence"/>
</dbReference>
<dbReference type="AlphaFoldDB" id="A0A0E2HQD9"/>
<organism evidence="1 2">
    <name type="scientific">[Clostridium] clostridioforme 90A8</name>
    <dbReference type="NCBI Taxonomy" id="999408"/>
    <lineage>
        <taxon>Bacteria</taxon>
        <taxon>Bacillati</taxon>
        <taxon>Bacillota</taxon>
        <taxon>Clostridia</taxon>
        <taxon>Lachnospirales</taxon>
        <taxon>Lachnospiraceae</taxon>
        <taxon>Enterocloster</taxon>
    </lineage>
</organism>
<accession>A0A0E2HQD9</accession>
<dbReference type="Pfam" id="PF05133">
    <property type="entry name" value="SPP1_portal"/>
    <property type="match status" value="1"/>
</dbReference>
<dbReference type="HOGENOM" id="CLU_034083_2_0_9"/>
<comment type="caution">
    <text evidence="1">The sequence shown here is derived from an EMBL/GenBank/DDBJ whole genome shotgun (WGS) entry which is preliminary data.</text>
</comment>
<protein>
    <submittedName>
        <fullName evidence="1">SPP1 family phage portal protein</fullName>
    </submittedName>
</protein>
<dbReference type="InterPro" id="IPR006428">
    <property type="entry name" value="Portal_SPP1-type"/>
</dbReference>
<evidence type="ECO:0000313" key="2">
    <source>
        <dbReference type="Proteomes" id="UP000013085"/>
    </source>
</evidence>